<accession>A0A7T4UQF3</accession>
<keyword evidence="2" id="KW-1185">Reference proteome</keyword>
<dbReference type="PANTHER" id="PTHR36978:SF4">
    <property type="entry name" value="P-LOOP CONTAINING NUCLEOSIDE TRIPHOSPHATE HYDROLASE PROTEIN"/>
    <property type="match status" value="1"/>
</dbReference>
<sequence>MKQRKVFCLGFHKTGTTSLGVALDMLGYRVSGAFGVNDPDIAEHVVEQALKRATDFDAFQDNPWPILYRELDAAFPGSKFILLLRDADAWIQSQVKHFGQRETPMRRWIYGDEHGCPAGNEAVYLRCYQTHNQSVLTYFSQRPDDLLVLNLAEGEGWQALCAFLDEPVPAAPFPHANTASKRKKRNLLASLKRALTLRSV</sequence>
<evidence type="ECO:0008006" key="3">
    <source>
        <dbReference type="Google" id="ProtNLM"/>
    </source>
</evidence>
<evidence type="ECO:0000313" key="2">
    <source>
        <dbReference type="Proteomes" id="UP000596063"/>
    </source>
</evidence>
<proteinExistence type="predicted"/>
<name>A0A7T4UQF3_9GAMM</name>
<dbReference type="PANTHER" id="PTHR36978">
    <property type="entry name" value="P-LOOP CONTAINING NUCLEOTIDE TRIPHOSPHATE HYDROLASE"/>
    <property type="match status" value="1"/>
</dbReference>
<evidence type="ECO:0000313" key="1">
    <source>
        <dbReference type="EMBL" id="QQD18427.1"/>
    </source>
</evidence>
<gene>
    <name evidence="1" type="ORF">I6N98_00690</name>
</gene>
<dbReference type="SUPFAM" id="SSF52540">
    <property type="entry name" value="P-loop containing nucleoside triphosphate hydrolases"/>
    <property type="match status" value="1"/>
</dbReference>
<dbReference type="RefSeq" id="WP_198569921.1">
    <property type="nucleotide sequence ID" value="NZ_CP066167.1"/>
</dbReference>
<organism evidence="1 2">
    <name type="scientific">Spongiibacter nanhainus</name>
    <dbReference type="NCBI Taxonomy" id="2794344"/>
    <lineage>
        <taxon>Bacteria</taxon>
        <taxon>Pseudomonadati</taxon>
        <taxon>Pseudomonadota</taxon>
        <taxon>Gammaproteobacteria</taxon>
        <taxon>Cellvibrionales</taxon>
        <taxon>Spongiibacteraceae</taxon>
        <taxon>Spongiibacter</taxon>
    </lineage>
</organism>
<protein>
    <recommendedName>
        <fullName evidence="3">Sulfotransferase family protein</fullName>
    </recommendedName>
</protein>
<dbReference type="InterPro" id="IPR040632">
    <property type="entry name" value="Sulfotransfer_4"/>
</dbReference>
<dbReference type="Gene3D" id="3.40.50.300">
    <property type="entry name" value="P-loop containing nucleotide triphosphate hydrolases"/>
    <property type="match status" value="1"/>
</dbReference>
<reference evidence="1 2" key="1">
    <citation type="submission" date="2020-12" db="EMBL/GenBank/DDBJ databases">
        <authorList>
            <person name="Shan Y."/>
        </authorList>
    </citation>
    <scope>NUCLEOTIDE SEQUENCE [LARGE SCALE GENOMIC DNA]</scope>
    <source>
        <strain evidence="2">csc3.9</strain>
    </source>
</reference>
<dbReference type="Pfam" id="PF17784">
    <property type="entry name" value="Sulfotransfer_4"/>
    <property type="match status" value="1"/>
</dbReference>
<dbReference type="AlphaFoldDB" id="A0A7T4UQF3"/>
<dbReference type="EMBL" id="CP066167">
    <property type="protein sequence ID" value="QQD18427.1"/>
    <property type="molecule type" value="Genomic_DNA"/>
</dbReference>
<dbReference type="InterPro" id="IPR027417">
    <property type="entry name" value="P-loop_NTPase"/>
</dbReference>
<dbReference type="KEGG" id="snan:I6N98_00690"/>
<dbReference type="Proteomes" id="UP000596063">
    <property type="component" value="Chromosome"/>
</dbReference>